<proteinExistence type="predicted"/>
<accession>A0A385E1P0</accession>
<dbReference type="Proteomes" id="UP000264531">
    <property type="component" value="Segment"/>
</dbReference>
<name>A0A385E1P0_9CAUD</name>
<protein>
    <submittedName>
        <fullName evidence="1">Uncharacterized protein</fullName>
    </submittedName>
</protein>
<reference evidence="1 2" key="1">
    <citation type="submission" date="2018-07" db="EMBL/GenBank/DDBJ databases">
        <authorList>
            <person name="Washington J.M."/>
            <person name="Garlena R.A."/>
            <person name="Russell D.A."/>
            <person name="Pope W.H."/>
            <person name="Jacobs-Sera D."/>
            <person name="Hatfull G.F."/>
        </authorList>
    </citation>
    <scope>NUCLEOTIDE SEQUENCE [LARGE SCALE GENOMIC DNA]</scope>
</reference>
<sequence length="74" mass="8477">MPEFKVGDRVIVARGDRFGHRTEHIGDYGKVVNVIVPDDGKLSRDEWFNCWVTVKFQPCGHTSTFMAKSLEHLD</sequence>
<dbReference type="RefSeq" id="YP_009808391.1">
    <property type="nucleotide sequence ID" value="NC_048040.1"/>
</dbReference>
<dbReference type="KEGG" id="vg:54999293"/>
<keyword evidence="2" id="KW-1185">Reference proteome</keyword>
<evidence type="ECO:0000313" key="2">
    <source>
        <dbReference type="Proteomes" id="UP000264531"/>
    </source>
</evidence>
<evidence type="ECO:0000313" key="1">
    <source>
        <dbReference type="EMBL" id="AXQ64755.1"/>
    </source>
</evidence>
<dbReference type="EMBL" id="MH651185">
    <property type="protein sequence ID" value="AXQ64755.1"/>
    <property type="molecule type" value="Genomic_DNA"/>
</dbReference>
<gene>
    <name evidence="1" type="primary">50</name>
    <name evidence="1" type="ORF">SEA_PHISTORY_50</name>
</gene>
<organism evidence="1 2">
    <name type="scientific">Gordonia phage Phistory</name>
    <dbReference type="NCBI Taxonomy" id="2301694"/>
    <lineage>
        <taxon>Viruses</taxon>
        <taxon>Duplodnaviria</taxon>
        <taxon>Heunggongvirae</taxon>
        <taxon>Uroviricota</taxon>
        <taxon>Caudoviricetes</taxon>
        <taxon>Langleyhallvirinae</taxon>
        <taxon>Phistoryvirus</taxon>
        <taxon>Phistoryvirus phistory</taxon>
    </lineage>
</organism>
<dbReference type="GeneID" id="54999293"/>